<feature type="transmembrane region" description="Helical" evidence="1">
    <location>
        <begin position="215"/>
        <end position="244"/>
    </location>
</feature>
<dbReference type="Proteomes" id="UP000809910">
    <property type="component" value="Unassembled WGS sequence"/>
</dbReference>
<dbReference type="InterPro" id="IPR000700">
    <property type="entry name" value="PAS-assoc_C"/>
</dbReference>
<dbReference type="SUPFAM" id="SSF55073">
    <property type="entry name" value="Nucleotide cyclase"/>
    <property type="match status" value="1"/>
</dbReference>
<dbReference type="PROSITE" id="PS50113">
    <property type="entry name" value="PAC"/>
    <property type="match status" value="1"/>
</dbReference>
<keyword evidence="1" id="KW-0812">Transmembrane</keyword>
<dbReference type="RefSeq" id="WP_203112163.1">
    <property type="nucleotide sequence ID" value="NZ_JADOBG010000022.1"/>
</dbReference>
<reference evidence="6 7" key="1">
    <citation type="submission" date="2020-12" db="EMBL/GenBank/DDBJ databases">
        <title>WGS of Legionella: environmental sample.</title>
        <authorList>
            <person name="Cristino S."/>
            <person name="Girolamini L."/>
            <person name="Salaris S."/>
            <person name="Pascale M.R."/>
            <person name="Mazzotta M."/>
            <person name="Orsini M."/>
            <person name="Grottola A."/>
        </authorList>
    </citation>
    <scope>NUCLEOTIDE SEQUENCE [LARGE SCALE GENOMIC DNA]</scope>
    <source>
        <strain evidence="6 7">30cs62</strain>
    </source>
</reference>
<feature type="transmembrane region" description="Helical" evidence="1">
    <location>
        <begin position="40"/>
        <end position="62"/>
    </location>
</feature>
<dbReference type="SUPFAM" id="SSF141868">
    <property type="entry name" value="EAL domain-like"/>
    <property type="match status" value="1"/>
</dbReference>
<feature type="domain" description="PAS" evidence="2">
    <location>
        <begin position="325"/>
        <end position="398"/>
    </location>
</feature>
<evidence type="ECO:0000313" key="6">
    <source>
        <dbReference type="EMBL" id="MBL7526881.1"/>
    </source>
</evidence>
<protein>
    <submittedName>
        <fullName evidence="6">EAL domain-containing protein</fullName>
    </submittedName>
</protein>
<dbReference type="InterPro" id="IPR043128">
    <property type="entry name" value="Rev_trsase/Diguanyl_cyclase"/>
</dbReference>
<dbReference type="SUPFAM" id="SSF55781">
    <property type="entry name" value="GAF domain-like"/>
    <property type="match status" value="1"/>
</dbReference>
<feature type="transmembrane region" description="Helical" evidence="1">
    <location>
        <begin position="287"/>
        <end position="308"/>
    </location>
</feature>
<dbReference type="EMBL" id="JADWVN010000018">
    <property type="protein sequence ID" value="MBL7526881.1"/>
    <property type="molecule type" value="Genomic_DNA"/>
</dbReference>
<dbReference type="InterPro" id="IPR001633">
    <property type="entry name" value="EAL_dom"/>
</dbReference>
<feature type="domain" description="PAC" evidence="3">
    <location>
        <begin position="401"/>
        <end position="453"/>
    </location>
</feature>
<dbReference type="InterPro" id="IPR000014">
    <property type="entry name" value="PAS"/>
</dbReference>
<keyword evidence="1" id="KW-1133">Transmembrane helix</keyword>
<dbReference type="InterPro" id="IPR013655">
    <property type="entry name" value="PAS_fold_3"/>
</dbReference>
<dbReference type="InterPro" id="IPR029787">
    <property type="entry name" value="Nucleotide_cyclase"/>
</dbReference>
<dbReference type="Gene3D" id="3.30.450.20">
    <property type="entry name" value="PAS domain"/>
    <property type="match status" value="1"/>
</dbReference>
<feature type="domain" description="GGDEF" evidence="5">
    <location>
        <begin position="650"/>
        <end position="784"/>
    </location>
</feature>
<dbReference type="Pfam" id="PF08447">
    <property type="entry name" value="PAS_3"/>
    <property type="match status" value="1"/>
</dbReference>
<dbReference type="CDD" id="cd01948">
    <property type="entry name" value="EAL"/>
    <property type="match status" value="1"/>
</dbReference>
<dbReference type="InterPro" id="IPR052155">
    <property type="entry name" value="Biofilm_reg_signaling"/>
</dbReference>
<dbReference type="PANTHER" id="PTHR44757:SF2">
    <property type="entry name" value="BIOFILM ARCHITECTURE MAINTENANCE PROTEIN MBAA"/>
    <property type="match status" value="1"/>
</dbReference>
<evidence type="ECO:0000259" key="5">
    <source>
        <dbReference type="PROSITE" id="PS50887"/>
    </source>
</evidence>
<dbReference type="PANTHER" id="PTHR44757">
    <property type="entry name" value="DIGUANYLATE CYCLASE DGCP"/>
    <property type="match status" value="1"/>
</dbReference>
<dbReference type="Gene3D" id="3.20.20.450">
    <property type="entry name" value="EAL domain"/>
    <property type="match status" value="1"/>
</dbReference>
<dbReference type="PROSITE" id="PS50112">
    <property type="entry name" value="PAS"/>
    <property type="match status" value="1"/>
</dbReference>
<dbReference type="SUPFAM" id="SSF55785">
    <property type="entry name" value="PYP-like sensor domain (PAS domain)"/>
    <property type="match status" value="1"/>
</dbReference>
<comment type="caution">
    <text evidence="6">The sequence shown here is derived from an EMBL/GenBank/DDBJ whole genome shotgun (WGS) entry which is preliminary data.</text>
</comment>
<dbReference type="NCBIfam" id="TIGR00229">
    <property type="entry name" value="sensory_box"/>
    <property type="match status" value="1"/>
</dbReference>
<evidence type="ECO:0000313" key="7">
    <source>
        <dbReference type="Proteomes" id="UP000809910"/>
    </source>
</evidence>
<evidence type="ECO:0000259" key="3">
    <source>
        <dbReference type="PROSITE" id="PS50113"/>
    </source>
</evidence>
<dbReference type="InterPro" id="IPR035965">
    <property type="entry name" value="PAS-like_dom_sf"/>
</dbReference>
<feature type="transmembrane region" description="Helical" evidence="1">
    <location>
        <begin position="106"/>
        <end position="127"/>
    </location>
</feature>
<dbReference type="Pfam" id="PF00563">
    <property type="entry name" value="EAL"/>
    <property type="match status" value="1"/>
</dbReference>
<feature type="domain" description="EAL" evidence="4">
    <location>
        <begin position="793"/>
        <end position="1044"/>
    </location>
</feature>
<gene>
    <name evidence="6" type="ORF">I5282_09895</name>
</gene>
<feature type="transmembrane region" description="Helical" evidence="1">
    <location>
        <begin position="147"/>
        <end position="171"/>
    </location>
</feature>
<dbReference type="SMART" id="SM00267">
    <property type="entry name" value="GGDEF"/>
    <property type="match status" value="1"/>
</dbReference>
<keyword evidence="7" id="KW-1185">Reference proteome</keyword>
<dbReference type="InterPro" id="IPR029016">
    <property type="entry name" value="GAF-like_dom_sf"/>
</dbReference>
<evidence type="ECO:0000259" key="4">
    <source>
        <dbReference type="PROSITE" id="PS50883"/>
    </source>
</evidence>
<dbReference type="Gene3D" id="3.30.70.270">
    <property type="match status" value="1"/>
</dbReference>
<proteinExistence type="predicted"/>
<dbReference type="SMART" id="SM00052">
    <property type="entry name" value="EAL"/>
    <property type="match status" value="1"/>
</dbReference>
<dbReference type="Gene3D" id="3.30.450.40">
    <property type="match status" value="1"/>
</dbReference>
<dbReference type="InterPro" id="IPR000160">
    <property type="entry name" value="GGDEF_dom"/>
</dbReference>
<accession>A0ABS1WBZ7</accession>
<evidence type="ECO:0000259" key="2">
    <source>
        <dbReference type="PROSITE" id="PS50112"/>
    </source>
</evidence>
<dbReference type="InterPro" id="IPR035919">
    <property type="entry name" value="EAL_sf"/>
</dbReference>
<feature type="transmembrane region" description="Helical" evidence="1">
    <location>
        <begin position="183"/>
        <end position="203"/>
    </location>
</feature>
<feature type="transmembrane region" description="Helical" evidence="1">
    <location>
        <begin position="74"/>
        <end position="94"/>
    </location>
</feature>
<keyword evidence="1" id="KW-0472">Membrane</keyword>
<sequence>MNLINDLSTFYTLLAEFCCIKGRHGLRMQKIILSLQQCKIITKTLSLGIIILGCIGASGWIFDIQILKSIVSNMITMKFNTSVCMILIGIALFLLSDRNLGVFNRFITKGIATFVLIIALLTLYEYLFAKDLGIDQLFFIENPIYPLYFPGRMAFSTAINLVFASMAILCIDSRVLPNWSFQVFMCLIFPITMFSVLYNFAIVEPNYLIVTSINLAIHTIIAFLLICGTLLFARPTVGVSFILLGDTVGGRLARTLLPLIFIASIITIKLIALGVKYQLYGKNFTMIVAIIIFLVLITFVVFIAILIMDRLEQYSNELQEQLKTREKLFTEFTENIDLVLWRMLVDSHELTYVSPAFEKICGQSVDSLYQAPNSWLNLVIPDDRPRILDAIEQIKQGASNVIVEIKILRADGVIRQISDQIFPLKDAKGNLLAILGVATDVTAKYNLMMHQQLLAELHKNLSETQDISLFAQNILKAISLAIGYDIGEFWLLDDKDNTLTCLANWLKDDLAIKPKSIRTLSLSEDSEKTFQIRCLGQNTIQYSIDPADLNHPYQRIDGETLRLKEIVGIPLLVSDQHIGVMNFYNQKELNLNIDVFKILMEFTANFSKYIQNILLINKMKHIDNYDPLTGLYNCHSFLKKIDEFIEHKVPSFVVIKLQVNNLQLINNTMGYDVGNKLFQNLAKKYFDASLSSVDMIAIIQPGVFGFLSHTLKDQSSIIDFVRALLQITVKPFRENNLELFLTTNIGISQYPEHGVTSTQLLSNAIWALIESTKDGSHQFKFATSETLTLPARQLEIESAMHAAIINNELELYYQPQISLKTGKITGVEALIRWHDPTGTLRLPDYFIPVCEKSELILEVSDWVLSAAFKDMVRSEHPVRTAINLTARQFSSSYNLVEKIKRLLEEFSINSRFLEFEVTETLLMSNTVQTVKVINELQQLNVHITLDDFGTGYSSFDYLRNYCPETLKIDKTFIEGLPDNVHSIKIINAIIALSHSLNITVVAEGVETADQVKLLMDMGCDEIQGFFFSKPVPFAEIQKLIKADKSFKLPAKNSKKPLV</sequence>
<dbReference type="NCBIfam" id="TIGR00254">
    <property type="entry name" value="GGDEF"/>
    <property type="match status" value="1"/>
</dbReference>
<name>A0ABS1WBZ7_9GAMM</name>
<feature type="transmembrane region" description="Helical" evidence="1">
    <location>
        <begin position="256"/>
        <end position="275"/>
    </location>
</feature>
<evidence type="ECO:0000256" key="1">
    <source>
        <dbReference type="SAM" id="Phobius"/>
    </source>
</evidence>
<dbReference type="PROSITE" id="PS50883">
    <property type="entry name" value="EAL"/>
    <property type="match status" value="1"/>
</dbReference>
<dbReference type="CDD" id="cd00130">
    <property type="entry name" value="PAS"/>
    <property type="match status" value="1"/>
</dbReference>
<organism evidence="6 7">
    <name type="scientific">Legionella bononiensis</name>
    <dbReference type="NCBI Taxonomy" id="2793102"/>
    <lineage>
        <taxon>Bacteria</taxon>
        <taxon>Pseudomonadati</taxon>
        <taxon>Pseudomonadota</taxon>
        <taxon>Gammaproteobacteria</taxon>
        <taxon>Legionellales</taxon>
        <taxon>Legionellaceae</taxon>
        <taxon>Legionella</taxon>
    </lineage>
</organism>
<dbReference type="PROSITE" id="PS50887">
    <property type="entry name" value="GGDEF"/>
    <property type="match status" value="1"/>
</dbReference>
<dbReference type="Pfam" id="PF00990">
    <property type="entry name" value="GGDEF"/>
    <property type="match status" value="1"/>
</dbReference>